<evidence type="ECO:0000313" key="1">
    <source>
        <dbReference type="EMBL" id="EEC78472.1"/>
    </source>
</evidence>
<dbReference type="AlphaFoldDB" id="B8AXN4"/>
<proteinExistence type="predicted"/>
<reference evidence="1 2" key="1">
    <citation type="journal article" date="2005" name="PLoS Biol.">
        <title>The genomes of Oryza sativa: a history of duplications.</title>
        <authorList>
            <person name="Yu J."/>
            <person name="Wang J."/>
            <person name="Lin W."/>
            <person name="Li S."/>
            <person name="Li H."/>
            <person name="Zhou J."/>
            <person name="Ni P."/>
            <person name="Dong W."/>
            <person name="Hu S."/>
            <person name="Zeng C."/>
            <person name="Zhang J."/>
            <person name="Zhang Y."/>
            <person name="Li R."/>
            <person name="Xu Z."/>
            <person name="Li S."/>
            <person name="Li X."/>
            <person name="Zheng H."/>
            <person name="Cong L."/>
            <person name="Lin L."/>
            <person name="Yin J."/>
            <person name="Geng J."/>
            <person name="Li G."/>
            <person name="Shi J."/>
            <person name="Liu J."/>
            <person name="Lv H."/>
            <person name="Li J."/>
            <person name="Wang J."/>
            <person name="Deng Y."/>
            <person name="Ran L."/>
            <person name="Shi X."/>
            <person name="Wang X."/>
            <person name="Wu Q."/>
            <person name="Li C."/>
            <person name="Ren X."/>
            <person name="Wang J."/>
            <person name="Wang X."/>
            <person name="Li D."/>
            <person name="Liu D."/>
            <person name="Zhang X."/>
            <person name="Ji Z."/>
            <person name="Zhao W."/>
            <person name="Sun Y."/>
            <person name="Zhang Z."/>
            <person name="Bao J."/>
            <person name="Han Y."/>
            <person name="Dong L."/>
            <person name="Ji J."/>
            <person name="Chen P."/>
            <person name="Wu S."/>
            <person name="Liu J."/>
            <person name="Xiao Y."/>
            <person name="Bu D."/>
            <person name="Tan J."/>
            <person name="Yang L."/>
            <person name="Ye C."/>
            <person name="Zhang J."/>
            <person name="Xu J."/>
            <person name="Zhou Y."/>
            <person name="Yu Y."/>
            <person name="Zhang B."/>
            <person name="Zhuang S."/>
            <person name="Wei H."/>
            <person name="Liu B."/>
            <person name="Lei M."/>
            <person name="Yu H."/>
            <person name="Li Y."/>
            <person name="Xu H."/>
            <person name="Wei S."/>
            <person name="He X."/>
            <person name="Fang L."/>
            <person name="Zhang Z."/>
            <person name="Zhang Y."/>
            <person name="Huang X."/>
            <person name="Su Z."/>
            <person name="Tong W."/>
            <person name="Li J."/>
            <person name="Tong Z."/>
            <person name="Li S."/>
            <person name="Ye J."/>
            <person name="Wang L."/>
            <person name="Fang L."/>
            <person name="Lei T."/>
            <person name="Chen C."/>
            <person name="Chen H."/>
            <person name="Xu Z."/>
            <person name="Li H."/>
            <person name="Huang H."/>
            <person name="Zhang F."/>
            <person name="Xu H."/>
            <person name="Li N."/>
            <person name="Zhao C."/>
            <person name="Li S."/>
            <person name="Dong L."/>
            <person name="Huang Y."/>
            <person name="Li L."/>
            <person name="Xi Y."/>
            <person name="Qi Q."/>
            <person name="Li W."/>
            <person name="Zhang B."/>
            <person name="Hu W."/>
            <person name="Zhang Y."/>
            <person name="Tian X."/>
            <person name="Jiao Y."/>
            <person name="Liang X."/>
            <person name="Jin J."/>
            <person name="Gao L."/>
            <person name="Zheng W."/>
            <person name="Hao B."/>
            <person name="Liu S."/>
            <person name="Wang W."/>
            <person name="Yuan L."/>
            <person name="Cao M."/>
            <person name="McDermott J."/>
            <person name="Samudrala R."/>
            <person name="Wang J."/>
            <person name="Wong G.K."/>
            <person name="Yang H."/>
        </authorList>
    </citation>
    <scope>NUCLEOTIDE SEQUENCE [LARGE SCALE GENOMIC DNA]</scope>
    <source>
        <strain evidence="2">cv. 93-11</strain>
    </source>
</reference>
<dbReference type="Proteomes" id="UP000007015">
    <property type="component" value="Chromosome 5"/>
</dbReference>
<dbReference type="Gramene" id="BGIOSGA018858-TA">
    <property type="protein sequence ID" value="BGIOSGA018858-PA"/>
    <property type="gene ID" value="BGIOSGA018858"/>
</dbReference>
<dbReference type="HOGENOM" id="CLU_1550081_0_0_1"/>
<sequence length="173" mass="19205">MPRAHDAGRWWLKAAGTKLADGAEATAVLPWRRWRGTWWRRRRCPPDPRLSARSGGWRQLATTTCRRRRRQRPVALGDGLGRIWMPAAIGDDGGCVVTAAPAAVGRRQRGGCRVNWQRWWKPWHWAASYSVVEGNDAVAVLRRRWLASMAVAMAAVTLEAVATSGAGKESGAR</sequence>
<keyword evidence="2" id="KW-1185">Reference proteome</keyword>
<protein>
    <submittedName>
        <fullName evidence="1">Uncharacterized protein</fullName>
    </submittedName>
</protein>
<accession>B8AXN4</accession>
<dbReference type="EMBL" id="CM000130">
    <property type="protein sequence ID" value="EEC78472.1"/>
    <property type="molecule type" value="Genomic_DNA"/>
</dbReference>
<gene>
    <name evidence="1" type="ORF">OsI_18357</name>
</gene>
<evidence type="ECO:0000313" key="2">
    <source>
        <dbReference type="Proteomes" id="UP000007015"/>
    </source>
</evidence>
<name>B8AXN4_ORYSI</name>
<organism evidence="1 2">
    <name type="scientific">Oryza sativa subsp. indica</name>
    <name type="common">Rice</name>
    <dbReference type="NCBI Taxonomy" id="39946"/>
    <lineage>
        <taxon>Eukaryota</taxon>
        <taxon>Viridiplantae</taxon>
        <taxon>Streptophyta</taxon>
        <taxon>Embryophyta</taxon>
        <taxon>Tracheophyta</taxon>
        <taxon>Spermatophyta</taxon>
        <taxon>Magnoliopsida</taxon>
        <taxon>Liliopsida</taxon>
        <taxon>Poales</taxon>
        <taxon>Poaceae</taxon>
        <taxon>BOP clade</taxon>
        <taxon>Oryzoideae</taxon>
        <taxon>Oryzeae</taxon>
        <taxon>Oryzinae</taxon>
        <taxon>Oryza</taxon>
        <taxon>Oryza sativa</taxon>
    </lineage>
</organism>